<reference evidence="1 2" key="1">
    <citation type="submission" date="2019-07" db="EMBL/GenBank/DDBJ databases">
        <title>Draft genome sequences of 15 bacterial species constituting the stable defined intestinal microbiota of the GM15 gnotobiotic mouse model.</title>
        <authorList>
            <person name="Elie C."/>
            <person name="Mathieu A."/>
            <person name="Saliou A."/>
            <person name="Darnaud M."/>
            <person name="Leulier F."/>
            <person name="Tamellini A."/>
        </authorList>
    </citation>
    <scope>NUCLEOTIDE SEQUENCE [LARGE SCALE GENOMIC DNA]</scope>
    <source>
        <strain evidence="2">ASF 502</strain>
    </source>
</reference>
<gene>
    <name evidence="1" type="ORF">FMM80_16115</name>
</gene>
<dbReference type="InterPro" id="IPR038573">
    <property type="entry name" value="BrnT_sf"/>
</dbReference>
<proteinExistence type="predicted"/>
<evidence type="ECO:0000313" key="2">
    <source>
        <dbReference type="Proteomes" id="UP000474104"/>
    </source>
</evidence>
<accession>A0A9X5CC78</accession>
<dbReference type="OrthoDB" id="9802417at2"/>
<dbReference type="EMBL" id="VIRB01000098">
    <property type="protein sequence ID" value="NDO70092.1"/>
    <property type="molecule type" value="Genomic_DNA"/>
</dbReference>
<dbReference type="Pfam" id="PF04365">
    <property type="entry name" value="BrnT_toxin"/>
    <property type="match status" value="1"/>
</dbReference>
<dbReference type="Proteomes" id="UP000474104">
    <property type="component" value="Unassembled WGS sequence"/>
</dbReference>
<name>A0A9X5CC78_9FIRM</name>
<dbReference type="RefSeq" id="WP_004077634.1">
    <property type="nucleotide sequence ID" value="NZ_VIRB01000098.1"/>
</dbReference>
<sequence>MVQSFEWDEQKADSNIKKHGVSFETASKVFLDENRIEIYDEAHSIDEDRFITIGLVEEILFVVYSVRHPKIRLISARLATPKERSIYYGNV</sequence>
<comment type="caution">
    <text evidence="1">The sequence shown here is derived from an EMBL/GenBank/DDBJ whole genome shotgun (WGS) entry which is preliminary data.</text>
</comment>
<dbReference type="AlphaFoldDB" id="A0A9X5CC78"/>
<protein>
    <submittedName>
        <fullName evidence="1">BrnT family toxin</fullName>
    </submittedName>
</protein>
<dbReference type="InterPro" id="IPR007460">
    <property type="entry name" value="BrnT_toxin"/>
</dbReference>
<organism evidence="1 2">
    <name type="scientific">Schaedlerella arabinosiphila</name>
    <dbReference type="NCBI Taxonomy" id="2044587"/>
    <lineage>
        <taxon>Bacteria</taxon>
        <taxon>Bacillati</taxon>
        <taxon>Bacillota</taxon>
        <taxon>Clostridia</taxon>
        <taxon>Lachnospirales</taxon>
        <taxon>Lachnospiraceae</taxon>
        <taxon>Schaedlerella</taxon>
    </lineage>
</organism>
<dbReference type="Gene3D" id="3.10.450.530">
    <property type="entry name" value="Ribonuclease toxin, BrnT, of type II toxin-antitoxin system"/>
    <property type="match status" value="1"/>
</dbReference>
<evidence type="ECO:0000313" key="1">
    <source>
        <dbReference type="EMBL" id="NDO70092.1"/>
    </source>
</evidence>